<keyword evidence="5 12" id="KW-0547">Nucleotide-binding</keyword>
<dbReference type="InterPro" id="IPR016102">
    <property type="entry name" value="Succinyl-CoA_synth-like"/>
</dbReference>
<dbReference type="PIRSF" id="PIRSF001554">
    <property type="entry name" value="SucCS_beta"/>
    <property type="match status" value="1"/>
</dbReference>
<dbReference type="InterPro" id="IPR034722">
    <property type="entry name" value="Succ_CoA_betaG_euk"/>
</dbReference>
<feature type="binding site" evidence="12">
    <location>
        <begin position="132"/>
        <end position="134"/>
    </location>
    <ligand>
        <name>GTP</name>
        <dbReference type="ChEBI" id="CHEBI:37565"/>
    </ligand>
</feature>
<evidence type="ECO:0000256" key="10">
    <source>
        <dbReference type="ARBA" id="ARBA00053833"/>
    </source>
</evidence>
<dbReference type="AlphaFoldDB" id="A0A4Y2LFG9"/>
<evidence type="ECO:0000256" key="9">
    <source>
        <dbReference type="ARBA" id="ARBA00052879"/>
    </source>
</evidence>
<keyword evidence="16" id="KW-1185">Reference proteome</keyword>
<dbReference type="Gene3D" id="3.30.1490.20">
    <property type="entry name" value="ATP-grasp fold, A domain"/>
    <property type="match status" value="1"/>
</dbReference>
<keyword evidence="6 12" id="KW-0460">Magnesium</keyword>
<evidence type="ECO:0000256" key="11">
    <source>
        <dbReference type="ARBA" id="ARBA00063570"/>
    </source>
</evidence>
<evidence type="ECO:0000256" key="12">
    <source>
        <dbReference type="HAMAP-Rule" id="MF_03221"/>
    </source>
</evidence>
<keyword evidence="3 12" id="KW-0436">Ligase</keyword>
<dbReference type="EC" id="6.2.1.4" evidence="12"/>
<dbReference type="SUPFAM" id="SSF52210">
    <property type="entry name" value="Succinyl-CoA synthetase domains"/>
    <property type="match status" value="1"/>
</dbReference>
<evidence type="ECO:0000313" key="15">
    <source>
        <dbReference type="EMBL" id="GBN13219.1"/>
    </source>
</evidence>
<feature type="binding site" evidence="12">
    <location>
        <position position="99"/>
    </location>
    <ligand>
        <name>GTP</name>
        <dbReference type="ChEBI" id="CHEBI:37565"/>
    </ligand>
</feature>
<dbReference type="UniPathway" id="UPA00223">
    <property type="reaction ID" value="UER00999"/>
</dbReference>
<dbReference type="FunFam" id="3.30.1490.20:FF:000004">
    <property type="entry name" value="Succinate--CoA ligase [ADP-forming] subunit beta, mitochondrial"/>
    <property type="match status" value="1"/>
</dbReference>
<feature type="site" description="Important for substrate specificity" evidence="12">
    <location>
        <position position="121"/>
    </location>
</feature>
<dbReference type="Pfam" id="PF00549">
    <property type="entry name" value="Ligase_CoA"/>
    <property type="match status" value="1"/>
</dbReference>
<accession>A0A4Y2LFG9</accession>
<dbReference type="Pfam" id="PF08442">
    <property type="entry name" value="ATP-grasp_2"/>
    <property type="match status" value="1"/>
</dbReference>
<dbReference type="HAMAP" id="MF_03221">
    <property type="entry name" value="Succ_CoA_betaG_euk"/>
    <property type="match status" value="1"/>
</dbReference>
<evidence type="ECO:0000256" key="2">
    <source>
        <dbReference type="ARBA" id="ARBA00022532"/>
    </source>
</evidence>
<evidence type="ECO:0000256" key="7">
    <source>
        <dbReference type="ARBA" id="ARBA00023128"/>
    </source>
</evidence>
<feature type="binding site" evidence="12">
    <location>
        <position position="299"/>
    </location>
    <ligand>
        <name>Mg(2+)</name>
        <dbReference type="ChEBI" id="CHEBI:18420"/>
    </ligand>
</feature>
<dbReference type="FunFam" id="3.40.50.261:FF:000001">
    <property type="entry name" value="Succinate--CoA ligase [ADP-forming] subunit beta"/>
    <property type="match status" value="1"/>
</dbReference>
<protein>
    <recommendedName>
        <fullName evidence="12">Succinate--CoA ligase [GDP-forming] subunit beta, mitochondrial</fullName>
        <ecNumber evidence="12">6.2.1.4</ecNumber>
    </recommendedName>
    <alternativeName>
        <fullName evidence="12">GTP-specific succinyl-CoA synthetase subunit beta</fullName>
        <shortName evidence="12">G-SCS</shortName>
        <shortName evidence="12">GTPSCS</shortName>
    </alternativeName>
    <alternativeName>
        <fullName evidence="12">Succinyl-CoA synthetase beta-G chain</fullName>
        <shortName evidence="12">SCS-betaG</shortName>
    </alternativeName>
</protein>
<dbReference type="GO" id="GO:0004775">
    <property type="term" value="F:succinate-CoA ligase (ADP-forming) activity"/>
    <property type="evidence" value="ECO:0007669"/>
    <property type="project" value="UniProtKB-UniRule"/>
</dbReference>
<evidence type="ECO:0000256" key="3">
    <source>
        <dbReference type="ARBA" id="ARBA00022598"/>
    </source>
</evidence>
<dbReference type="OrthoDB" id="1552at2759"/>
<dbReference type="Gene3D" id="3.30.470.20">
    <property type="entry name" value="ATP-grasp fold, B domain"/>
    <property type="match status" value="1"/>
</dbReference>
<keyword evidence="7 12" id="KW-0496">Mitochondrion</keyword>
<dbReference type="GO" id="GO:0005524">
    <property type="term" value="F:ATP binding"/>
    <property type="evidence" value="ECO:0007669"/>
    <property type="project" value="InterPro"/>
</dbReference>
<dbReference type="GO" id="GO:0006099">
    <property type="term" value="P:tricarboxylic acid cycle"/>
    <property type="evidence" value="ECO:0007669"/>
    <property type="project" value="UniProtKB-UniRule"/>
</dbReference>
<dbReference type="InterPro" id="IPR005809">
    <property type="entry name" value="Succ_CoA_ligase-like_bsu"/>
</dbReference>
<dbReference type="GO" id="GO:0005525">
    <property type="term" value="F:GTP binding"/>
    <property type="evidence" value="ECO:0007669"/>
    <property type="project" value="UniProtKB-UniRule"/>
</dbReference>
<feature type="binding site" evidence="12">
    <location>
        <begin position="407"/>
        <end position="409"/>
    </location>
    <ligand>
        <name>substrate</name>
        <note>ligand shared with subunit alpha</note>
    </ligand>
</feature>
<evidence type="ECO:0000259" key="14">
    <source>
        <dbReference type="Pfam" id="PF08442"/>
    </source>
</evidence>
<dbReference type="EMBL" id="BGPR01005760">
    <property type="protein sequence ID" value="GBN13219.1"/>
    <property type="molecule type" value="Genomic_DNA"/>
</dbReference>
<evidence type="ECO:0000256" key="4">
    <source>
        <dbReference type="ARBA" id="ARBA00022723"/>
    </source>
</evidence>
<comment type="subcellular location">
    <subcellularLocation>
        <location evidence="12">Mitochondrion</location>
    </subcellularLocation>
</comment>
<feature type="binding site" evidence="12">
    <location>
        <position position="350"/>
    </location>
    <ligand>
        <name>substrate</name>
        <note>ligand shared with subunit alpha</note>
    </ligand>
</feature>
<keyword evidence="2 12" id="KW-0816">Tricarboxylic acid cycle</keyword>
<feature type="binding site" evidence="12">
    <location>
        <position position="285"/>
    </location>
    <ligand>
        <name>Mg(2+)</name>
        <dbReference type="ChEBI" id="CHEBI:18420"/>
    </ligand>
</feature>
<evidence type="ECO:0000256" key="6">
    <source>
        <dbReference type="ARBA" id="ARBA00022842"/>
    </source>
</evidence>
<dbReference type="FunFam" id="3.30.470.20:FF:000002">
    <property type="entry name" value="Succinate--CoA ligase [ADP-forming] subunit beta"/>
    <property type="match status" value="1"/>
</dbReference>
<dbReference type="PANTHER" id="PTHR11815:SF10">
    <property type="entry name" value="SUCCINATE--COA LIGASE [GDP-FORMING] SUBUNIT BETA, MITOCHONDRIAL"/>
    <property type="match status" value="1"/>
</dbReference>
<dbReference type="Proteomes" id="UP000499080">
    <property type="component" value="Unassembled WGS sequence"/>
</dbReference>
<comment type="catalytic activity">
    <reaction evidence="9 12">
        <text>GTP + succinate + CoA = succinyl-CoA + GDP + phosphate</text>
        <dbReference type="Rhea" id="RHEA:22120"/>
        <dbReference type="ChEBI" id="CHEBI:30031"/>
        <dbReference type="ChEBI" id="CHEBI:37565"/>
        <dbReference type="ChEBI" id="CHEBI:43474"/>
        <dbReference type="ChEBI" id="CHEBI:57287"/>
        <dbReference type="ChEBI" id="CHEBI:57292"/>
        <dbReference type="ChEBI" id="CHEBI:58189"/>
        <dbReference type="EC" id="6.2.1.4"/>
    </reaction>
</comment>
<feature type="binding site" evidence="12">
    <location>
        <position position="188"/>
    </location>
    <ligand>
        <name>GTP</name>
        <dbReference type="ChEBI" id="CHEBI:37565"/>
    </ligand>
</feature>
<feature type="domain" description="ATP-citrate synthase/succinyl-CoA ligase C-terminal" evidence="13">
    <location>
        <begin position="348"/>
        <end position="468"/>
    </location>
</feature>
<proteinExistence type="inferred from homology"/>
<comment type="similarity">
    <text evidence="12">Belongs to the succinate/malate CoA ligase beta subunit family. GTP-specific subunit beta subfamily.</text>
</comment>
<dbReference type="InterPro" id="IPR017866">
    <property type="entry name" value="Succ-CoA_synthase_bsu_CS"/>
</dbReference>
<dbReference type="GO" id="GO:0000287">
    <property type="term" value="F:magnesium ion binding"/>
    <property type="evidence" value="ECO:0007669"/>
    <property type="project" value="UniProtKB-UniRule"/>
</dbReference>
<dbReference type="InterPro" id="IPR013650">
    <property type="entry name" value="ATP-grasp_succ-CoA_synth-type"/>
</dbReference>
<dbReference type="SUPFAM" id="SSF56059">
    <property type="entry name" value="Glutathione synthetase ATP-binding domain-like"/>
    <property type="match status" value="1"/>
</dbReference>
<dbReference type="PANTHER" id="PTHR11815">
    <property type="entry name" value="SUCCINYL-COA SYNTHETASE BETA CHAIN"/>
    <property type="match status" value="1"/>
</dbReference>
<comment type="pathway">
    <text evidence="1 12">Carbohydrate metabolism; tricarboxylic acid cycle; succinate from succinyl-CoA (ligase route): step 1/1.</text>
</comment>
<comment type="function">
    <text evidence="10 12">GTP-specific succinyl-CoA synthetase functions in the citric acid cycle (TCA), coupling the hydrolysis of succinyl-CoA to the synthesis of GTP and thus represents the only step of substrate-level phosphorylation in the TCA. The beta subunit provides nucleotide specificity of the enzyme and binds the substrate succinate, while the binding sites for coenzyme A and phosphate are found in the alpha subunit.</text>
</comment>
<dbReference type="GO" id="GO:0004776">
    <property type="term" value="F:succinate-CoA ligase (GDP-forming) activity"/>
    <property type="evidence" value="ECO:0007669"/>
    <property type="project" value="UniProtKB-EC"/>
</dbReference>
<dbReference type="NCBIfam" id="TIGR01016">
    <property type="entry name" value="sucCoAbeta"/>
    <property type="match status" value="1"/>
</dbReference>
<dbReference type="InterPro" id="IPR013815">
    <property type="entry name" value="ATP_grasp_subdomain_1"/>
</dbReference>
<name>A0A4Y2LFG9_ARAVE</name>
<organism evidence="15 16">
    <name type="scientific">Araneus ventricosus</name>
    <name type="common">Orbweaver spider</name>
    <name type="synonym">Epeira ventricosa</name>
    <dbReference type="NCBI Taxonomy" id="182803"/>
    <lineage>
        <taxon>Eukaryota</taxon>
        <taxon>Metazoa</taxon>
        <taxon>Ecdysozoa</taxon>
        <taxon>Arthropoda</taxon>
        <taxon>Chelicerata</taxon>
        <taxon>Arachnida</taxon>
        <taxon>Araneae</taxon>
        <taxon>Araneomorphae</taxon>
        <taxon>Entelegynae</taxon>
        <taxon>Araneoidea</taxon>
        <taxon>Araneidae</taxon>
        <taxon>Araneus</taxon>
    </lineage>
</organism>
<reference evidence="15 16" key="1">
    <citation type="journal article" date="2019" name="Sci. Rep.">
        <title>Orb-weaving spider Araneus ventricosus genome elucidates the spidroin gene catalogue.</title>
        <authorList>
            <person name="Kono N."/>
            <person name="Nakamura H."/>
            <person name="Ohtoshi R."/>
            <person name="Moran D.A.P."/>
            <person name="Shinohara A."/>
            <person name="Yoshida Y."/>
            <person name="Fujiwara M."/>
            <person name="Mori M."/>
            <person name="Tomita M."/>
            <person name="Arakawa K."/>
        </authorList>
    </citation>
    <scope>NUCLEOTIDE SEQUENCE [LARGE SCALE GENOMIC DNA]</scope>
</reference>
<evidence type="ECO:0000313" key="16">
    <source>
        <dbReference type="Proteomes" id="UP000499080"/>
    </source>
</evidence>
<evidence type="ECO:0000256" key="1">
    <source>
        <dbReference type="ARBA" id="ARBA00005064"/>
    </source>
</evidence>
<dbReference type="GO" id="GO:0005739">
    <property type="term" value="C:mitochondrion"/>
    <property type="evidence" value="ECO:0007669"/>
    <property type="project" value="UniProtKB-SubCell"/>
</dbReference>
<dbReference type="PROSITE" id="PS01217">
    <property type="entry name" value="SUCCINYL_COA_LIG_3"/>
    <property type="match status" value="1"/>
</dbReference>
<comment type="cofactor">
    <cofactor evidence="12">
        <name>Mg(2+)</name>
        <dbReference type="ChEBI" id="CHEBI:18420"/>
    </cofactor>
    <text evidence="12">Binds 1 Mg(2+) ion per subunit.</text>
</comment>
<dbReference type="NCBIfam" id="NF001913">
    <property type="entry name" value="PRK00696.1"/>
    <property type="match status" value="1"/>
</dbReference>
<comment type="subunit">
    <text evidence="11 12">Heterodimer of an alpha and a beta subunit. The beta subunit determines specificity for GTP.</text>
</comment>
<dbReference type="GO" id="GO:0042709">
    <property type="term" value="C:succinate-CoA ligase complex"/>
    <property type="evidence" value="ECO:0007669"/>
    <property type="project" value="TreeGrafter"/>
</dbReference>
<feature type="domain" description="ATP-grasp fold succinyl-CoA synthetase-type" evidence="14">
    <location>
        <begin position="81"/>
        <end position="287"/>
    </location>
</feature>
<keyword evidence="4 12" id="KW-0479">Metal-binding</keyword>
<evidence type="ECO:0000256" key="5">
    <source>
        <dbReference type="ARBA" id="ARBA00022741"/>
    </source>
</evidence>
<dbReference type="InterPro" id="IPR005811">
    <property type="entry name" value="SUCC_ACL_C"/>
</dbReference>
<comment type="caution">
    <text evidence="15">The sequence shown here is derived from an EMBL/GenBank/DDBJ whole genome shotgun (WGS) entry which is preliminary data.</text>
</comment>
<evidence type="ECO:0000259" key="13">
    <source>
        <dbReference type="Pfam" id="PF00549"/>
    </source>
</evidence>
<dbReference type="HAMAP" id="MF_00558">
    <property type="entry name" value="Succ_CoA_beta"/>
    <property type="match status" value="1"/>
</dbReference>
<keyword evidence="8 12" id="KW-0342">GTP-binding</keyword>
<gene>
    <name evidence="15" type="primary">SUCLG2</name>
    <name evidence="15" type="ORF">AVEN_113909_1</name>
</gene>
<sequence length="472" mass="51640">MQQACSELAVSNSLQTSRKKYLPVRGILPPSSKPYLLRNHPLLLSGNKTVPDSTIAKHGSSLYNILEHKLPSSIVPVRHLNLQEYQSKQLMQENGIYVQSFRIASSVNEAEEISHSFHVDEYVIKAQILAGGRGKGVFSSGLKGGVKLTRNPKDVPTLAKQMLGYSLVTKQTPKDGVTVNKIMIAEAVDISRETYLAILMDRESGGPVIVASPAGGVDIEEVAKQTPELIYKEVIDITRGITDSQARSIAQNLKFEGDLLHQAAQQIKKLYDLFIKVDATQIEINPFGETKDKRVICFDAKFNFDDNAEFRQKKIFEMDDHSESDPREVEAAKYHLNYIGMDGNIACMVNGAGLAMATMDIIHIYGGSPANFLDVGGMVQEDQVYQAFRILTSDEKVKAVLVNIFGGIVNCAIIAKGITNACRSIQLKVPLIVRLEGTNVDEAKAILANSGLPILTANDLDDAAKKAVASLQ</sequence>
<evidence type="ECO:0000256" key="8">
    <source>
        <dbReference type="ARBA" id="ARBA00023134"/>
    </source>
</evidence>
<feature type="site" description="Important for substrate specificity" evidence="12">
    <location>
        <position position="189"/>
    </location>
</feature>
<dbReference type="GO" id="GO:0006104">
    <property type="term" value="P:succinyl-CoA metabolic process"/>
    <property type="evidence" value="ECO:0007669"/>
    <property type="project" value="InterPro"/>
</dbReference>
<dbReference type="Gene3D" id="3.40.50.261">
    <property type="entry name" value="Succinyl-CoA synthetase domains"/>
    <property type="match status" value="1"/>
</dbReference>